<dbReference type="STRING" id="1297750.SAMN05444405_11051"/>
<dbReference type="EMBL" id="FQTV01000010">
    <property type="protein sequence ID" value="SHF54363.1"/>
    <property type="molecule type" value="Genomic_DNA"/>
</dbReference>
<feature type="region of interest" description="Disordered" evidence="1">
    <location>
        <begin position="1"/>
        <end position="32"/>
    </location>
</feature>
<gene>
    <name evidence="2" type="ORF">SAMN05444405_11051</name>
</gene>
<dbReference type="Proteomes" id="UP000184509">
    <property type="component" value="Unassembled WGS sequence"/>
</dbReference>
<dbReference type="AlphaFoldDB" id="A0A1M5CHX8"/>
<accession>A0A1M5CHX8</accession>
<sequence>MTLSQAYVHAQMNEPRMGSRKNNETQKDSSQVSTAAIDPKLYMWSVDERLGNRQMIPADTIYHNFQNENLVEGMTGHNNYLGNLGSPSMSRIFFDRPVENSQYLFIDPYSSFFVKPQNFKFANSRLPYTNLTYFKSGSKVDGEERFKSYFSVNVNKSLAFGFNIDYQYGRGFYTDQSTSHFNGALFGSYIGDQYQAHLLYNNFSIKMKENGGIADDRYITNPLAMSEGKKQYEPANIPVNFTDTWNKNHDSYVFLTHRYNLGFKREKIIEVKELDKIKEGKKGNGKKGENGEAKEQKQEKVIEFVPVTSFIHTMKYERAHKRFVAYSEDKDYYENTYLNGSNLSSRDSTSYTSIKNTFGIALLEGFNKYAQAGLTGFISHELRQYNLMNADSITTDKFTENEVYVGGELSRKEGKLINYSAIGEVGMLKESIGQFRLKGDVRLNFRLLKDTVALVARGNISNTLPSFYMRHYHSNHFWWDNINFSKEFKTHVEGELSFKRLGTNINIGVENIKNYTYFNSKAIPVQAGENLQILSACVKQNFQAGILHLDNEVTYQKSSNNSILPLPELSLYHNLYLETKLAKKVLSLQLGADVRYFSKYYAPDYTPAIGTFNLQDATNADKYTKIGGYPVVNLYANLHLKRTRFFVMYYHVNQSSGGSNSFYVPHYPINPRLFKIGISWNFYD</sequence>
<evidence type="ECO:0000313" key="2">
    <source>
        <dbReference type="EMBL" id="SHF54363.1"/>
    </source>
</evidence>
<reference evidence="2 3" key="1">
    <citation type="submission" date="2016-11" db="EMBL/GenBank/DDBJ databases">
        <authorList>
            <person name="Jaros S."/>
            <person name="Januszkiewicz K."/>
            <person name="Wedrychowicz H."/>
        </authorList>
    </citation>
    <scope>NUCLEOTIDE SEQUENCE [LARGE SCALE GENOMIC DNA]</scope>
    <source>
        <strain evidence="2 3">DSM 26991</strain>
    </source>
</reference>
<protein>
    <submittedName>
        <fullName evidence="2">Putative porin</fullName>
    </submittedName>
</protein>
<keyword evidence="3" id="KW-1185">Reference proteome</keyword>
<proteinExistence type="predicted"/>
<evidence type="ECO:0000256" key="1">
    <source>
        <dbReference type="SAM" id="MobiDB-lite"/>
    </source>
</evidence>
<organism evidence="2 3">
    <name type="scientific">Bacteroides luti</name>
    <dbReference type="NCBI Taxonomy" id="1297750"/>
    <lineage>
        <taxon>Bacteria</taxon>
        <taxon>Pseudomonadati</taxon>
        <taxon>Bacteroidota</taxon>
        <taxon>Bacteroidia</taxon>
        <taxon>Bacteroidales</taxon>
        <taxon>Bacteroidaceae</taxon>
        <taxon>Bacteroides</taxon>
    </lineage>
</organism>
<dbReference type="Pfam" id="PF14121">
    <property type="entry name" value="Porin_10"/>
    <property type="match status" value="1"/>
</dbReference>
<evidence type="ECO:0000313" key="3">
    <source>
        <dbReference type="Proteomes" id="UP000184509"/>
    </source>
</evidence>
<dbReference type="InterPro" id="IPR025631">
    <property type="entry name" value="Porin_10"/>
</dbReference>
<name>A0A1M5CHX8_9BACE</name>